<feature type="compositionally biased region" description="Basic and acidic residues" evidence="1">
    <location>
        <begin position="173"/>
        <end position="186"/>
    </location>
</feature>
<feature type="compositionally biased region" description="Basic residues" evidence="1">
    <location>
        <begin position="912"/>
        <end position="923"/>
    </location>
</feature>
<organism evidence="2 3">
    <name type="scientific">Aduncisulcus paluster</name>
    <dbReference type="NCBI Taxonomy" id="2918883"/>
    <lineage>
        <taxon>Eukaryota</taxon>
        <taxon>Metamonada</taxon>
        <taxon>Carpediemonas-like organisms</taxon>
        <taxon>Aduncisulcus</taxon>
    </lineage>
</organism>
<feature type="compositionally biased region" description="Polar residues" evidence="1">
    <location>
        <begin position="488"/>
        <end position="504"/>
    </location>
</feature>
<feature type="region of interest" description="Disordered" evidence="1">
    <location>
        <begin position="756"/>
        <end position="781"/>
    </location>
</feature>
<accession>A0ABQ5KVY4</accession>
<proteinExistence type="predicted"/>
<feature type="region of interest" description="Disordered" evidence="1">
    <location>
        <begin position="487"/>
        <end position="558"/>
    </location>
</feature>
<feature type="region of interest" description="Disordered" evidence="1">
    <location>
        <begin position="216"/>
        <end position="277"/>
    </location>
</feature>
<dbReference type="Proteomes" id="UP001057375">
    <property type="component" value="Unassembled WGS sequence"/>
</dbReference>
<feature type="compositionally biased region" description="Low complexity" evidence="1">
    <location>
        <begin position="770"/>
        <end position="780"/>
    </location>
</feature>
<gene>
    <name evidence="2" type="ORF">ADUPG1_009533</name>
</gene>
<feature type="compositionally biased region" description="Polar residues" evidence="1">
    <location>
        <begin position="216"/>
        <end position="233"/>
    </location>
</feature>
<comment type="caution">
    <text evidence="2">The sequence shown here is derived from an EMBL/GenBank/DDBJ whole genome shotgun (WGS) entry which is preliminary data.</text>
</comment>
<reference evidence="2" key="1">
    <citation type="submission" date="2022-03" db="EMBL/GenBank/DDBJ databases">
        <title>Draft genome sequence of Aduncisulcus paluster, a free-living microaerophilic Fornicata.</title>
        <authorList>
            <person name="Yuyama I."/>
            <person name="Kume K."/>
            <person name="Tamura T."/>
            <person name="Inagaki Y."/>
            <person name="Hashimoto T."/>
        </authorList>
    </citation>
    <scope>NUCLEOTIDE SEQUENCE</scope>
    <source>
        <strain evidence="2">NY0171</strain>
    </source>
</reference>
<keyword evidence="3" id="KW-1185">Reference proteome</keyword>
<evidence type="ECO:0000313" key="3">
    <source>
        <dbReference type="Proteomes" id="UP001057375"/>
    </source>
</evidence>
<feature type="region of interest" description="Disordered" evidence="1">
    <location>
        <begin position="579"/>
        <end position="620"/>
    </location>
</feature>
<feature type="region of interest" description="Disordered" evidence="1">
    <location>
        <begin position="905"/>
        <end position="928"/>
    </location>
</feature>
<dbReference type="EMBL" id="BQXS01011264">
    <property type="protein sequence ID" value="GKT36600.1"/>
    <property type="molecule type" value="Genomic_DNA"/>
</dbReference>
<sequence length="971" mass="107116">MEEWSSIYFDHEQNPSTISDLLAKKYHLSDSLCLYGSDLRSLLSKYSLPDMKCLTYHVPNDIISLYQAIKSVFEGGCRILASLESVPDNQIIPIVAAPNSLRDDVFAYRVLCIPAPSSSSGVPAAGPLYAISSLMPTLQKSIEDLIKLSDSYFGDHAVKKAKIYQQKMKPDKRKSLSDPTRRDSAYRPKFHPPSEFEQNVSEQQSALVKKISYGSTSMGQRQLKRGQNVTMATSKFVPKSPTGPKPESSHGRLLSPPSSVSHDQTGPGVIPLSIPSPKSPPQQLMQVGYSSLSLPPPHTIPCIQLIGFLYRTVGDIILILTACRLYLLRTSCFPMSSHLEMLLLPSINRINSVKSIEEKRIEEEEIKLLRAKKRKESRRKVKKFKIAVSVDSLGGGSDITEQPSQLQQSSLPSLISVDGIDITPATDQRSTTGVDPKIEQITHLDDGIASAEKAVCTAGDPEASMEYEYQYDYDEYGQDEDEHECSAVSDSSSLRHSHTDSGISRSLHFLEEPSPSGPIKRTVSFHTAPDEIGPSARKLPPIPRNKNRSGVHQHSSFVGKSSAMAVSLDSLRARMRLGISGSSSTQRTAPRHSTSTSSSLVHSSANPQGGSRRPVAHKPGRTMFTQASRFTSSHRSKVIMSNGITADNAQSVFDISDPVEKRKYSLRKIVMAILSATRIHLAFSRRVALTQEKRGVVIICNVEKQRAIHKSFSLVNTNGSVYSDHQDHYLKGKMLPIVPLHTDRRKTSGVKGMVISVAGNGPDGSKKKGSTSSQFGSSEGSKGGMDAAALLSQQTDLFKSPLESIPMSIWRANLHMAYPDGIPTARKLIPPKRPQASFWRDSAVKLANSIDKLLQNLAIAREDVAKPAQSLVEGFNKQMKLFRQVSARKLKYAEKNSKWMLNSAAERDQQKHKSLAAKRKRSKQVQADAKQLVAHVKDLREKQRALQKKLDGAKEEMITKEIEIRKNTRGG</sequence>
<feature type="compositionally biased region" description="Low complexity" evidence="1">
    <location>
        <begin position="592"/>
        <end position="604"/>
    </location>
</feature>
<protein>
    <submittedName>
        <fullName evidence="2">Uncharacterized protein</fullName>
    </submittedName>
</protein>
<feature type="region of interest" description="Disordered" evidence="1">
    <location>
        <begin position="164"/>
        <end position="203"/>
    </location>
</feature>
<name>A0ABQ5KVY4_9EUKA</name>
<evidence type="ECO:0000256" key="1">
    <source>
        <dbReference type="SAM" id="MobiDB-lite"/>
    </source>
</evidence>
<evidence type="ECO:0000313" key="2">
    <source>
        <dbReference type="EMBL" id="GKT36600.1"/>
    </source>
</evidence>